<dbReference type="EMBL" id="CP017111">
    <property type="protein sequence ID" value="AOO63978.1"/>
    <property type="molecule type" value="Genomic_DNA"/>
</dbReference>
<keyword evidence="6" id="KW-1185">Reference proteome</keyword>
<dbReference type="InterPro" id="IPR003959">
    <property type="entry name" value="ATPase_AAA_core"/>
</dbReference>
<dbReference type="KEGG" id="shal:SHALO_0181"/>
<protein>
    <submittedName>
        <fullName evidence="5">AAA family ATPASE</fullName>
    </submittedName>
</protein>
<dbReference type="AlphaFoldDB" id="A0A1D7TG27"/>
<name>A0A1D7TG27_9BACT</name>
<keyword evidence="2" id="KW-0547">Nucleotide-binding</keyword>
<dbReference type="Pfam" id="PF00004">
    <property type="entry name" value="AAA"/>
    <property type="match status" value="1"/>
</dbReference>
<keyword evidence="3" id="KW-0067">ATP-binding</keyword>
<dbReference type="RefSeq" id="WP_069476971.1">
    <property type="nucleotide sequence ID" value="NZ_CP017111.1"/>
</dbReference>
<dbReference type="PANTHER" id="PTHR23073">
    <property type="entry name" value="26S PROTEASOME REGULATORY SUBUNIT"/>
    <property type="match status" value="1"/>
</dbReference>
<dbReference type="SUPFAM" id="SSF52540">
    <property type="entry name" value="P-loop containing nucleoside triphosphate hydrolases"/>
    <property type="match status" value="1"/>
</dbReference>
<reference evidence="6" key="1">
    <citation type="submission" date="2016-08" db="EMBL/GenBank/DDBJ databases">
        <title>Complete genome sequence of the organohalide-respiring Epsilonproteobacterium Sulfurospirillum halorespirans.</title>
        <authorList>
            <person name="Goris T."/>
            <person name="Zimmermann J."/>
            <person name="Schenz B."/>
            <person name="Lemos M."/>
            <person name="Hackermueller J."/>
            <person name="Diekert G."/>
        </authorList>
    </citation>
    <scope>NUCLEOTIDE SEQUENCE [LARGE SCALE GENOMIC DNA]</scope>
    <source>
        <strain>DSM 13726</strain>
        <strain evidence="6">PCE-M2</strain>
    </source>
</reference>
<evidence type="ECO:0000256" key="1">
    <source>
        <dbReference type="ARBA" id="ARBA00006914"/>
    </source>
</evidence>
<evidence type="ECO:0000313" key="5">
    <source>
        <dbReference type="EMBL" id="AOO63978.1"/>
    </source>
</evidence>
<dbReference type="InterPro" id="IPR054472">
    <property type="entry name" value="WHD"/>
</dbReference>
<dbReference type="STRING" id="1193502.SHALO_0181"/>
<dbReference type="GO" id="GO:0005524">
    <property type="term" value="F:ATP binding"/>
    <property type="evidence" value="ECO:0007669"/>
    <property type="project" value="UniProtKB-KW"/>
</dbReference>
<dbReference type="SMART" id="SM00382">
    <property type="entry name" value="AAA"/>
    <property type="match status" value="1"/>
</dbReference>
<dbReference type="InterPro" id="IPR050221">
    <property type="entry name" value="26S_Proteasome_ATPase"/>
</dbReference>
<dbReference type="InterPro" id="IPR027417">
    <property type="entry name" value="P-loop_NTPase"/>
</dbReference>
<feature type="domain" description="AAA+ ATPase" evidence="4">
    <location>
        <begin position="355"/>
        <end position="494"/>
    </location>
</feature>
<evidence type="ECO:0000256" key="3">
    <source>
        <dbReference type="ARBA" id="ARBA00022840"/>
    </source>
</evidence>
<dbReference type="PATRIC" id="fig|1193502.14.peg.185"/>
<dbReference type="InterPro" id="IPR003593">
    <property type="entry name" value="AAA+_ATPase"/>
</dbReference>
<dbReference type="Pfam" id="PF22977">
    <property type="entry name" value="WHD"/>
    <property type="match status" value="1"/>
</dbReference>
<accession>A0A1D7TG27</accession>
<proteinExistence type="inferred from homology"/>
<dbReference type="GO" id="GO:0016887">
    <property type="term" value="F:ATP hydrolysis activity"/>
    <property type="evidence" value="ECO:0007669"/>
    <property type="project" value="InterPro"/>
</dbReference>
<dbReference type="Gene3D" id="3.40.50.300">
    <property type="entry name" value="P-loop containing nucleotide triphosphate hydrolases"/>
    <property type="match status" value="1"/>
</dbReference>
<evidence type="ECO:0000259" key="4">
    <source>
        <dbReference type="SMART" id="SM00382"/>
    </source>
</evidence>
<evidence type="ECO:0000256" key="2">
    <source>
        <dbReference type="ARBA" id="ARBA00022741"/>
    </source>
</evidence>
<organism evidence="5 6">
    <name type="scientific">Sulfurospirillum halorespirans DSM 13726</name>
    <dbReference type="NCBI Taxonomy" id="1193502"/>
    <lineage>
        <taxon>Bacteria</taxon>
        <taxon>Pseudomonadati</taxon>
        <taxon>Campylobacterota</taxon>
        <taxon>Epsilonproteobacteria</taxon>
        <taxon>Campylobacterales</taxon>
        <taxon>Sulfurospirillaceae</taxon>
        <taxon>Sulfurospirillum</taxon>
    </lineage>
</organism>
<dbReference type="CDD" id="cd19481">
    <property type="entry name" value="RecA-like_protease"/>
    <property type="match status" value="1"/>
</dbReference>
<gene>
    <name evidence="5" type="ORF">SHALO_0181</name>
</gene>
<evidence type="ECO:0000313" key="6">
    <source>
        <dbReference type="Proteomes" id="UP000094609"/>
    </source>
</evidence>
<sequence length="577" mass="65979">MQYLIDFLESKTVQTSTIYEHLKCSIDEAKFLQLMTKEYVQGSVDLGVGEILIKLFGDKKYAHLQKLSLVKELIEQGWIVQNNFLTSKIMDVSNLELLNSSVTLSSAFLKLLEEGTLEVVLPDVTPYADHLEYLKDQFFRIELYQKLSQTKHNATENSPSIGRLKNKLDLLESRIVERIKVTQNEIIVETIFKDNELSPKEQLIFLALLKEEYAGEFESLRDMNTLISLISVDDYEKIKNRSLLEEGSKLIENLIIDYDEMLSTFGGVTRSFFISEEILQKIMHPNKEKKSKKIKLDMLIGEQELFELIDPKTNLDDVILHPKTKEVLDNLLKQIDKNVVKLLREWGIKERRSGIDAKIILYGAPGTGKTMTALSLAKSMKKRVLSFDCSKILSKYVGESEKNVRSIFDTYKELCKKTKSEPLLLLNEADQFLSARSTDSGASADKMHNQMQNIFLEQIERFDGLLIATTNLLETIDPAFSRRFDYKIAFEKPDLKQRIELWKKLLPENATYEEGLDIEKLASYPLTGGQIKVVLKNTALKVAAKAKPLFTFEDFKLSIDRETKGAFGDAKSVGFMN</sequence>
<dbReference type="Proteomes" id="UP000094609">
    <property type="component" value="Chromosome"/>
</dbReference>
<comment type="similarity">
    <text evidence="1">Belongs to the AAA ATPase family.</text>
</comment>